<feature type="transmembrane region" description="Helical" evidence="2">
    <location>
        <begin position="116"/>
        <end position="140"/>
    </location>
</feature>
<evidence type="ECO:0000313" key="3">
    <source>
        <dbReference type="EMBL" id="MDR7355837.1"/>
    </source>
</evidence>
<evidence type="ECO:0000313" key="4">
    <source>
        <dbReference type="Proteomes" id="UP001183619"/>
    </source>
</evidence>
<feature type="compositionally biased region" description="Basic and acidic residues" evidence="1">
    <location>
        <begin position="1"/>
        <end position="11"/>
    </location>
</feature>
<evidence type="ECO:0000256" key="2">
    <source>
        <dbReference type="SAM" id="Phobius"/>
    </source>
</evidence>
<keyword evidence="2" id="KW-1133">Transmembrane helix</keyword>
<feature type="compositionally biased region" description="Acidic residues" evidence="1">
    <location>
        <begin position="21"/>
        <end position="30"/>
    </location>
</feature>
<gene>
    <name evidence="3" type="ORF">J2S37_002375</name>
</gene>
<reference evidence="3 4" key="1">
    <citation type="submission" date="2023-07" db="EMBL/GenBank/DDBJ databases">
        <title>Sequencing the genomes of 1000 actinobacteria strains.</title>
        <authorList>
            <person name="Klenk H.-P."/>
        </authorList>
    </citation>
    <scope>NUCLEOTIDE SEQUENCE [LARGE SCALE GENOMIC DNA]</scope>
    <source>
        <strain evidence="3 4">DSM 44508</strain>
    </source>
</reference>
<keyword evidence="4" id="KW-1185">Reference proteome</keyword>
<name>A0ABU2BB22_9CORY</name>
<feature type="transmembrane region" description="Helical" evidence="2">
    <location>
        <begin position="93"/>
        <end position="110"/>
    </location>
</feature>
<accession>A0ABU2BB22</accession>
<keyword evidence="2" id="KW-0812">Transmembrane</keyword>
<dbReference type="Pfam" id="PF11361">
    <property type="entry name" value="DUF3159"/>
    <property type="match status" value="1"/>
</dbReference>
<dbReference type="RefSeq" id="WP_310129056.1">
    <property type="nucleotide sequence ID" value="NZ_BAAAJS010000022.1"/>
</dbReference>
<feature type="transmembrane region" description="Helical" evidence="2">
    <location>
        <begin position="62"/>
        <end position="81"/>
    </location>
</feature>
<dbReference type="EMBL" id="JAVDYF010000001">
    <property type="protein sequence ID" value="MDR7355837.1"/>
    <property type="molecule type" value="Genomic_DNA"/>
</dbReference>
<protein>
    <recommendedName>
        <fullName evidence="5">DUF3159 domain-containing protein</fullName>
    </recommendedName>
</protein>
<evidence type="ECO:0008006" key="5">
    <source>
        <dbReference type="Google" id="ProtNLM"/>
    </source>
</evidence>
<feature type="region of interest" description="Disordered" evidence="1">
    <location>
        <begin position="1"/>
        <end position="32"/>
    </location>
</feature>
<feature type="transmembrane region" description="Helical" evidence="2">
    <location>
        <begin position="161"/>
        <end position="182"/>
    </location>
</feature>
<evidence type="ECO:0000256" key="1">
    <source>
        <dbReference type="SAM" id="MobiDB-lite"/>
    </source>
</evidence>
<sequence length="233" mass="25453">MNEHEHVDFHAENGAQHSESPEVETAESESDTPTLLDQMGGLGGLVSSTLPILVFVPVNNKWGLNAALVSALIIATVILLWRIARKENLQPAISGFFGVGIGAAIAWYTGSAKGYFLYGIWMSLLYAGVFFVSILVRWPLVGVIWKGINGDGMDWRKTPAALYAYMWATGAWATVFLMRFIVQNNFYNADDTNALAIARIVMGWPLTGLVMLFTVFMVKKAAAATSASTQLEK</sequence>
<dbReference type="InterPro" id="IPR016566">
    <property type="entry name" value="UCP010219"/>
</dbReference>
<organism evidence="3 4">
    <name type="scientific">Corynebacterium felinum</name>
    <dbReference type="NCBI Taxonomy" id="131318"/>
    <lineage>
        <taxon>Bacteria</taxon>
        <taxon>Bacillati</taxon>
        <taxon>Actinomycetota</taxon>
        <taxon>Actinomycetes</taxon>
        <taxon>Mycobacteriales</taxon>
        <taxon>Corynebacteriaceae</taxon>
        <taxon>Corynebacterium</taxon>
    </lineage>
</organism>
<dbReference type="Proteomes" id="UP001183619">
    <property type="component" value="Unassembled WGS sequence"/>
</dbReference>
<comment type="caution">
    <text evidence="3">The sequence shown here is derived from an EMBL/GenBank/DDBJ whole genome shotgun (WGS) entry which is preliminary data.</text>
</comment>
<proteinExistence type="predicted"/>
<feature type="transmembrane region" description="Helical" evidence="2">
    <location>
        <begin position="194"/>
        <end position="218"/>
    </location>
</feature>
<keyword evidence="2" id="KW-0472">Membrane</keyword>
<dbReference type="PIRSF" id="PIRSF010219">
    <property type="entry name" value="UCP010219"/>
    <property type="match status" value="1"/>
</dbReference>